<protein>
    <submittedName>
        <fullName evidence="2">ATP-binding protein</fullName>
    </submittedName>
</protein>
<gene>
    <name evidence="2" type="ORF">GCM10010310_65890</name>
</gene>
<dbReference type="InterPro" id="IPR038727">
    <property type="entry name" value="NadR/Ttd14_AAA_dom"/>
</dbReference>
<dbReference type="Pfam" id="PF13521">
    <property type="entry name" value="AAA_28"/>
    <property type="match status" value="1"/>
</dbReference>
<reference evidence="2 3" key="1">
    <citation type="journal article" date="2019" name="Int. J. Syst. Evol. Microbiol.">
        <title>The Global Catalogue of Microorganisms (GCM) 10K type strain sequencing project: providing services to taxonomists for standard genome sequencing and annotation.</title>
        <authorList>
            <consortium name="The Broad Institute Genomics Platform"/>
            <consortium name="The Broad Institute Genome Sequencing Center for Infectious Disease"/>
            <person name="Wu L."/>
            <person name="Ma J."/>
        </authorList>
    </citation>
    <scope>NUCLEOTIDE SEQUENCE [LARGE SCALE GENOMIC DNA]</scope>
    <source>
        <strain evidence="2 3">JCM 4531</strain>
    </source>
</reference>
<sequence length="206" mass="23015">MTLNRPMRIAVVGAYGNGKTTLTTELSRRLGLPRTHGAAMRDPAGGSGKSLEECTDPELIQLAVRRFTERVVDEARCSRGFVSDGSVLHEWIYTKVRLVLGRLPGPSARLEPVIRSAATAAYEEVIDQIGLLTQQHAFDTYDLVVHLQADVPLPEGHRPISEHFRRVSDQLLRDTLEAWRIPCHVVTGSVQERVRRCRELVDTRSA</sequence>
<dbReference type="Proteomes" id="UP001499989">
    <property type="component" value="Unassembled WGS sequence"/>
</dbReference>
<proteinExistence type="predicted"/>
<evidence type="ECO:0000313" key="2">
    <source>
        <dbReference type="EMBL" id="GAA2699215.1"/>
    </source>
</evidence>
<keyword evidence="2" id="KW-0067">ATP-binding</keyword>
<dbReference type="EMBL" id="BAAASK010000029">
    <property type="protein sequence ID" value="GAA2699215.1"/>
    <property type="molecule type" value="Genomic_DNA"/>
</dbReference>
<comment type="caution">
    <text evidence="2">The sequence shown here is derived from an EMBL/GenBank/DDBJ whole genome shotgun (WGS) entry which is preliminary data.</text>
</comment>
<accession>A0ABN3TC60</accession>
<dbReference type="Gene3D" id="3.40.50.300">
    <property type="entry name" value="P-loop containing nucleotide triphosphate hydrolases"/>
    <property type="match status" value="1"/>
</dbReference>
<organism evidence="2 3">
    <name type="scientific">Streptomyces violaceolatus</name>
    <dbReference type="NCBI Taxonomy" id="67378"/>
    <lineage>
        <taxon>Bacteria</taxon>
        <taxon>Bacillati</taxon>
        <taxon>Actinomycetota</taxon>
        <taxon>Actinomycetes</taxon>
        <taxon>Kitasatosporales</taxon>
        <taxon>Streptomycetaceae</taxon>
        <taxon>Streptomyces</taxon>
        <taxon>Streptomyces violaceoruber group</taxon>
    </lineage>
</organism>
<name>A0ABN3TC60_9ACTN</name>
<keyword evidence="2" id="KW-0547">Nucleotide-binding</keyword>
<dbReference type="GO" id="GO:0005524">
    <property type="term" value="F:ATP binding"/>
    <property type="evidence" value="ECO:0007669"/>
    <property type="project" value="UniProtKB-KW"/>
</dbReference>
<dbReference type="InterPro" id="IPR027417">
    <property type="entry name" value="P-loop_NTPase"/>
</dbReference>
<keyword evidence="3" id="KW-1185">Reference proteome</keyword>
<dbReference type="RefSeq" id="WP_011039538.1">
    <property type="nucleotide sequence ID" value="NZ_BAAASK010000029.1"/>
</dbReference>
<dbReference type="GeneID" id="91389357"/>
<evidence type="ECO:0000259" key="1">
    <source>
        <dbReference type="Pfam" id="PF13521"/>
    </source>
</evidence>
<dbReference type="SUPFAM" id="SSF52540">
    <property type="entry name" value="P-loop containing nucleoside triphosphate hydrolases"/>
    <property type="match status" value="1"/>
</dbReference>
<feature type="domain" description="NadR/Ttd14 AAA" evidence="1">
    <location>
        <begin position="8"/>
        <end position="193"/>
    </location>
</feature>
<evidence type="ECO:0000313" key="3">
    <source>
        <dbReference type="Proteomes" id="UP001499989"/>
    </source>
</evidence>